<organism evidence="6 7">
    <name type="scientific">Streptomyces polychromogenes</name>
    <dbReference type="NCBI Taxonomy" id="67342"/>
    <lineage>
        <taxon>Bacteria</taxon>
        <taxon>Bacillati</taxon>
        <taxon>Actinomycetota</taxon>
        <taxon>Actinomycetes</taxon>
        <taxon>Kitasatosporales</taxon>
        <taxon>Streptomycetaceae</taxon>
        <taxon>Streptomyces</taxon>
    </lineage>
</organism>
<gene>
    <name evidence="6" type="ORF">GCM10010302_39920</name>
</gene>
<dbReference type="EMBL" id="BAAABV010000018">
    <property type="protein sequence ID" value="GAA0297292.1"/>
    <property type="molecule type" value="Genomic_DNA"/>
</dbReference>
<dbReference type="InterPro" id="IPR048284">
    <property type="entry name" value="EryCIII-like_N"/>
</dbReference>
<keyword evidence="2" id="KW-0328">Glycosyltransferase</keyword>
<dbReference type="PANTHER" id="PTHR48050">
    <property type="entry name" value="STEROL 3-BETA-GLUCOSYLTRANSFERASE"/>
    <property type="match status" value="1"/>
</dbReference>
<dbReference type="RefSeq" id="WP_344161072.1">
    <property type="nucleotide sequence ID" value="NZ_BAAABV010000018.1"/>
</dbReference>
<dbReference type="PANTHER" id="PTHR48050:SF13">
    <property type="entry name" value="STEROL 3-BETA-GLUCOSYLTRANSFERASE UGT80A2"/>
    <property type="match status" value="1"/>
</dbReference>
<proteinExistence type="inferred from homology"/>
<evidence type="ECO:0000256" key="1">
    <source>
        <dbReference type="ARBA" id="ARBA00006962"/>
    </source>
</evidence>
<reference evidence="7" key="1">
    <citation type="journal article" date="2019" name="Int. J. Syst. Evol. Microbiol.">
        <title>The Global Catalogue of Microorganisms (GCM) 10K type strain sequencing project: providing services to taxonomists for standard genome sequencing and annotation.</title>
        <authorList>
            <consortium name="The Broad Institute Genomics Platform"/>
            <consortium name="The Broad Institute Genome Sequencing Center for Infectious Disease"/>
            <person name="Wu L."/>
            <person name="Ma J."/>
        </authorList>
    </citation>
    <scope>NUCLEOTIDE SEQUENCE [LARGE SCALE GENOMIC DNA]</scope>
    <source>
        <strain evidence="7">JCM 4505</strain>
    </source>
</reference>
<protein>
    <submittedName>
        <fullName evidence="6">DUF1205 domain-containing protein</fullName>
    </submittedName>
</protein>
<keyword evidence="7" id="KW-1185">Reference proteome</keyword>
<dbReference type="InterPro" id="IPR050426">
    <property type="entry name" value="Glycosyltransferase_28"/>
</dbReference>
<evidence type="ECO:0000313" key="6">
    <source>
        <dbReference type="EMBL" id="GAA0297292.1"/>
    </source>
</evidence>
<dbReference type="CDD" id="cd03784">
    <property type="entry name" value="GT1_Gtf-like"/>
    <property type="match status" value="1"/>
</dbReference>
<dbReference type="InterPro" id="IPR010610">
    <property type="entry name" value="EryCIII-like_C"/>
</dbReference>
<dbReference type="InterPro" id="IPR002213">
    <property type="entry name" value="UDP_glucos_trans"/>
</dbReference>
<evidence type="ECO:0000259" key="4">
    <source>
        <dbReference type="Pfam" id="PF06722"/>
    </source>
</evidence>
<dbReference type="Proteomes" id="UP001501867">
    <property type="component" value="Unassembled WGS sequence"/>
</dbReference>
<keyword evidence="3" id="KW-0808">Transferase</keyword>
<evidence type="ECO:0000256" key="2">
    <source>
        <dbReference type="ARBA" id="ARBA00022676"/>
    </source>
</evidence>
<dbReference type="Pfam" id="PF21036">
    <property type="entry name" value="EryCIII-like_N"/>
    <property type="match status" value="1"/>
</dbReference>
<feature type="domain" description="Erythromycin biosynthesis protein CIII-like N-terminal" evidence="5">
    <location>
        <begin position="34"/>
        <end position="234"/>
    </location>
</feature>
<comment type="similarity">
    <text evidence="1">Belongs to the glycosyltransferase 28 family.</text>
</comment>
<name>A0ABP3F4X0_9ACTN</name>
<feature type="domain" description="Erythromycin biosynthesis protein CIII-like C-terminal" evidence="4">
    <location>
        <begin position="253"/>
        <end position="390"/>
    </location>
</feature>
<evidence type="ECO:0000259" key="5">
    <source>
        <dbReference type="Pfam" id="PF21036"/>
    </source>
</evidence>
<comment type="caution">
    <text evidence="6">The sequence shown here is derived from an EMBL/GenBank/DDBJ whole genome shotgun (WGS) entry which is preliminary data.</text>
</comment>
<accession>A0ABP3F4X0</accession>
<dbReference type="Gene3D" id="3.40.50.2000">
    <property type="entry name" value="Glycogen Phosphorylase B"/>
    <property type="match status" value="2"/>
</dbReference>
<dbReference type="SUPFAM" id="SSF53756">
    <property type="entry name" value="UDP-Glycosyltransferase/glycogen phosphorylase"/>
    <property type="match status" value="1"/>
</dbReference>
<evidence type="ECO:0000256" key="3">
    <source>
        <dbReference type="ARBA" id="ARBA00022679"/>
    </source>
</evidence>
<evidence type="ECO:0000313" key="7">
    <source>
        <dbReference type="Proteomes" id="UP001501867"/>
    </source>
</evidence>
<sequence length="396" mass="41992">MARPPHEDARSPRRVLFVSWGWRTHLYPMAPWAWALRAAGHEVAVACQPSLVPAATALGLPAVAVGPDVDVLPDFRRLVIGGEPGARPGAEPAPGRVPRALTLFARLADLMADDLVRYARTWRPDLVVFDPTALAGPLVAAALGVPAARCLYGPDLMYGMRHLLPELLEPTCRRLGISGVNPMGDVTLDPNPTCLALPTDPARLLTRYVPYNGPESARPVLGESPRRRVCVTWGHTMSALDERHFLTGEVARTAAELDVDVLALVSGAQFPLLGRTPRNVQVLVDTPLHQVLPHCDLLVSQSGAGSVLTGLTSGVPQVGVGQLPDHLAIARRLAAGGAGKALAGPEATPEAVLSAVFDVLERPSFTERARGARRENTARPAPADLVGALLATTRPA</sequence>
<dbReference type="Pfam" id="PF06722">
    <property type="entry name" value="EryCIII-like_C"/>
    <property type="match status" value="1"/>
</dbReference>